<gene>
    <name evidence="6" type="ORF">ACFPFM_20760</name>
</gene>
<name>A0ABV9Y0T5_9PSEU</name>
<organism evidence="6 7">
    <name type="scientific">Saccharothrix xinjiangensis</name>
    <dbReference type="NCBI Taxonomy" id="204798"/>
    <lineage>
        <taxon>Bacteria</taxon>
        <taxon>Bacillati</taxon>
        <taxon>Actinomycetota</taxon>
        <taxon>Actinomycetes</taxon>
        <taxon>Pseudonocardiales</taxon>
        <taxon>Pseudonocardiaceae</taxon>
        <taxon>Saccharothrix</taxon>
    </lineage>
</organism>
<comment type="caution">
    <text evidence="6">The sequence shown here is derived from an EMBL/GenBank/DDBJ whole genome shotgun (WGS) entry which is preliminary data.</text>
</comment>
<dbReference type="InterPro" id="IPR050859">
    <property type="entry name" value="Class-I_PLP-dep_aminotransf"/>
</dbReference>
<comment type="cofactor">
    <cofactor evidence="1">
        <name>pyridoxal 5'-phosphate</name>
        <dbReference type="ChEBI" id="CHEBI:597326"/>
    </cofactor>
</comment>
<keyword evidence="4" id="KW-0663">Pyridoxal phosphate</keyword>
<evidence type="ECO:0000259" key="5">
    <source>
        <dbReference type="Pfam" id="PF00155"/>
    </source>
</evidence>
<dbReference type="Gene3D" id="3.40.640.10">
    <property type="entry name" value="Type I PLP-dependent aspartate aminotransferase-like (Major domain)"/>
    <property type="match status" value="1"/>
</dbReference>
<evidence type="ECO:0000256" key="2">
    <source>
        <dbReference type="ARBA" id="ARBA00022576"/>
    </source>
</evidence>
<dbReference type="EMBL" id="JBHSJB010000018">
    <property type="protein sequence ID" value="MFC5056175.1"/>
    <property type="molecule type" value="Genomic_DNA"/>
</dbReference>
<dbReference type="SUPFAM" id="SSF53383">
    <property type="entry name" value="PLP-dependent transferases"/>
    <property type="match status" value="1"/>
</dbReference>
<dbReference type="RefSeq" id="WP_344039529.1">
    <property type="nucleotide sequence ID" value="NZ_BAAAKE010000017.1"/>
</dbReference>
<dbReference type="Proteomes" id="UP001595833">
    <property type="component" value="Unassembled WGS sequence"/>
</dbReference>
<dbReference type="InterPro" id="IPR015424">
    <property type="entry name" value="PyrdxlP-dep_Trfase"/>
</dbReference>
<dbReference type="PANTHER" id="PTHR42790:SF19">
    <property type="entry name" value="KYNURENINE_ALPHA-AMINOADIPATE AMINOTRANSFERASE, MITOCHONDRIAL"/>
    <property type="match status" value="1"/>
</dbReference>
<dbReference type="InterPro" id="IPR015421">
    <property type="entry name" value="PyrdxlP-dep_Trfase_major"/>
</dbReference>
<evidence type="ECO:0000313" key="6">
    <source>
        <dbReference type="EMBL" id="MFC5056175.1"/>
    </source>
</evidence>
<dbReference type="InterPro" id="IPR004839">
    <property type="entry name" value="Aminotransferase_I/II_large"/>
</dbReference>
<dbReference type="Gene3D" id="3.90.1150.10">
    <property type="entry name" value="Aspartate Aminotransferase, domain 1"/>
    <property type="match status" value="1"/>
</dbReference>
<evidence type="ECO:0000256" key="3">
    <source>
        <dbReference type="ARBA" id="ARBA00022679"/>
    </source>
</evidence>
<evidence type="ECO:0000256" key="4">
    <source>
        <dbReference type="ARBA" id="ARBA00022898"/>
    </source>
</evidence>
<evidence type="ECO:0000256" key="1">
    <source>
        <dbReference type="ARBA" id="ARBA00001933"/>
    </source>
</evidence>
<sequence>MSPSPVQFTRGVPPEEVLLVDELAKITTEVLAERPTEVFQYPRIGGNLGDERLRAALAARHGVDPRQVFVGNGSLQVLDLLSQLLLGPGGGDVVVESPTYDRAGLIFQRHGGRVLGVPLNGDGLDVERLEALVARRRPAFLYTIPDFQNPSGACASEGNRRALVDLAERHDFPIVEDTPYRRLRFRGVEQPALSELAPHRVITVGSLSKVLSPGLRVGYAIGDPGLVAGLAELGEGTYLTPTPLSQAVAARCLELGVVDSAVATAVSFLKPRHDAAVAAAREAFGDQVVAEPGGGYFLSVLARSALPEPEFLAAAADAGVRLARGSAFFPGGLPDGRLFLRLPFQALPEAEFARGVRLLADVLTR</sequence>
<dbReference type="InterPro" id="IPR015422">
    <property type="entry name" value="PyrdxlP-dep_Trfase_small"/>
</dbReference>
<keyword evidence="7" id="KW-1185">Reference proteome</keyword>
<dbReference type="Pfam" id="PF00155">
    <property type="entry name" value="Aminotran_1_2"/>
    <property type="match status" value="1"/>
</dbReference>
<evidence type="ECO:0000313" key="7">
    <source>
        <dbReference type="Proteomes" id="UP001595833"/>
    </source>
</evidence>
<dbReference type="GO" id="GO:0008483">
    <property type="term" value="F:transaminase activity"/>
    <property type="evidence" value="ECO:0007669"/>
    <property type="project" value="UniProtKB-KW"/>
</dbReference>
<keyword evidence="3" id="KW-0808">Transferase</keyword>
<protein>
    <submittedName>
        <fullName evidence="6">PLP-dependent aminotransferase family protein</fullName>
    </submittedName>
</protein>
<reference evidence="7" key="1">
    <citation type="journal article" date="2019" name="Int. J. Syst. Evol. Microbiol.">
        <title>The Global Catalogue of Microorganisms (GCM) 10K type strain sequencing project: providing services to taxonomists for standard genome sequencing and annotation.</title>
        <authorList>
            <consortium name="The Broad Institute Genomics Platform"/>
            <consortium name="The Broad Institute Genome Sequencing Center for Infectious Disease"/>
            <person name="Wu L."/>
            <person name="Ma J."/>
        </authorList>
    </citation>
    <scope>NUCLEOTIDE SEQUENCE [LARGE SCALE GENOMIC DNA]</scope>
    <source>
        <strain evidence="7">KCTC 12848</strain>
    </source>
</reference>
<accession>A0ABV9Y0T5</accession>
<feature type="domain" description="Aminotransferase class I/classII large" evidence="5">
    <location>
        <begin position="46"/>
        <end position="328"/>
    </location>
</feature>
<keyword evidence="2 6" id="KW-0032">Aminotransferase</keyword>
<proteinExistence type="predicted"/>
<dbReference type="PANTHER" id="PTHR42790">
    <property type="entry name" value="AMINOTRANSFERASE"/>
    <property type="match status" value="1"/>
</dbReference>
<dbReference type="CDD" id="cd00609">
    <property type="entry name" value="AAT_like"/>
    <property type="match status" value="1"/>
</dbReference>